<gene>
    <name evidence="1" type="ORF">AW10_00476</name>
</gene>
<reference evidence="1 2" key="1">
    <citation type="submission" date="2014-02" db="EMBL/GenBank/DDBJ databases">
        <title>Expanding our view of genomic diversity in Candidatus Accumulibacter clades.</title>
        <authorList>
            <person name="Skennerton C.T."/>
            <person name="Barr J.J."/>
            <person name="Slater F.R."/>
            <person name="Bond P.L."/>
            <person name="Tyson G.W."/>
        </authorList>
    </citation>
    <scope>NUCLEOTIDE SEQUENCE [LARGE SCALE GENOMIC DNA]</scope>
    <source>
        <strain evidence="2">BA-92</strain>
    </source>
</reference>
<dbReference type="EMBL" id="JEMX01000011">
    <property type="protein sequence ID" value="EXI82373.1"/>
    <property type="molecule type" value="Genomic_DNA"/>
</dbReference>
<dbReference type="Proteomes" id="UP000021816">
    <property type="component" value="Unassembled WGS sequence"/>
</dbReference>
<organism evidence="1 2">
    <name type="scientific">Candidatus Accumulibacter appositus</name>
    <dbReference type="NCBI Taxonomy" id="1454003"/>
    <lineage>
        <taxon>Bacteria</taxon>
        <taxon>Pseudomonadati</taxon>
        <taxon>Pseudomonadota</taxon>
        <taxon>Betaproteobacteria</taxon>
        <taxon>Candidatus Accumulibacter</taxon>
    </lineage>
</organism>
<comment type="caution">
    <text evidence="1">The sequence shown here is derived from an EMBL/GenBank/DDBJ whole genome shotgun (WGS) entry which is preliminary data.</text>
</comment>
<evidence type="ECO:0000313" key="1">
    <source>
        <dbReference type="EMBL" id="EXI82373.1"/>
    </source>
</evidence>
<proteinExistence type="predicted"/>
<accession>A0A011NHW7</accession>
<name>A0A011NHW7_9PROT</name>
<protein>
    <submittedName>
        <fullName evidence="1">Uncharacterized protein</fullName>
    </submittedName>
</protein>
<sequence>MRLSLVALSHDRNISDVLAGMRPLASIKLLPGFMLDDRLRAVEPYDRPGCSLVGGSEKRGFRNGGWATR</sequence>
<dbReference type="AlphaFoldDB" id="A0A011NHW7"/>
<dbReference type="STRING" id="1454003.AW10_00476"/>
<evidence type="ECO:0000313" key="2">
    <source>
        <dbReference type="Proteomes" id="UP000021816"/>
    </source>
</evidence>